<dbReference type="GO" id="GO:0004386">
    <property type="term" value="F:helicase activity"/>
    <property type="evidence" value="ECO:0007669"/>
    <property type="project" value="UniProtKB-KW"/>
</dbReference>
<evidence type="ECO:0000313" key="2">
    <source>
        <dbReference type="Proteomes" id="UP000185781"/>
    </source>
</evidence>
<protein>
    <submittedName>
        <fullName evidence="1">Replication restart DNA helicase PriA</fullName>
    </submittedName>
</protein>
<dbReference type="RefSeq" id="WP_076393830.1">
    <property type="nucleotide sequence ID" value="NZ_FTOV01000007.1"/>
</dbReference>
<keyword evidence="1" id="KW-0067">ATP-binding</keyword>
<sequence length="195" mass="23242">MKKIYKQEHFKYYENLLVVCPDCGEDAVVENEHNYKQAALKCRHCDLQKNALDLLVYKAFVNLYCPICAHPIRYEQGNLKEKPKISNVKCDACDSQFQIQPKTEKYLNSFPKEEGLIHDPVFGCPYYFQADFKGKLFWARNREHLLEMENYVSSDLRTRLPYRMQMVERLPTFIKEAKNREAILKILQKWKNSYK</sequence>
<organism evidence="1 2">
    <name type="scientific">Chryseobacterium gambrini</name>
    <dbReference type="NCBI Taxonomy" id="373672"/>
    <lineage>
        <taxon>Bacteria</taxon>
        <taxon>Pseudomonadati</taxon>
        <taxon>Bacteroidota</taxon>
        <taxon>Flavobacteriia</taxon>
        <taxon>Flavobacteriales</taxon>
        <taxon>Weeksellaceae</taxon>
        <taxon>Chryseobacterium group</taxon>
        <taxon>Chryseobacterium</taxon>
    </lineage>
</organism>
<keyword evidence="1" id="KW-0347">Helicase</keyword>
<dbReference type="AlphaFoldDB" id="A0A1N7PNW6"/>
<accession>A0A1N7PNW6</accession>
<proteinExistence type="predicted"/>
<reference evidence="1 2" key="1">
    <citation type="submission" date="2017-01" db="EMBL/GenBank/DDBJ databases">
        <authorList>
            <person name="Mah S.A."/>
            <person name="Swanson W.J."/>
            <person name="Moy G.W."/>
            <person name="Vacquier V.D."/>
        </authorList>
    </citation>
    <scope>NUCLEOTIDE SEQUENCE [LARGE SCALE GENOMIC DNA]</scope>
    <source>
        <strain evidence="1 2">DSM 18014</strain>
    </source>
</reference>
<keyword evidence="1" id="KW-0547">Nucleotide-binding</keyword>
<dbReference type="Proteomes" id="UP000185781">
    <property type="component" value="Unassembled WGS sequence"/>
</dbReference>
<name>A0A1N7PNW6_9FLAO</name>
<dbReference type="OrthoDB" id="707631at2"/>
<keyword evidence="1" id="KW-0378">Hydrolase</keyword>
<dbReference type="STRING" id="373672.SAMN05421785_10774"/>
<dbReference type="EMBL" id="FTOV01000007">
    <property type="protein sequence ID" value="SIT12354.1"/>
    <property type="molecule type" value="Genomic_DNA"/>
</dbReference>
<gene>
    <name evidence="1" type="ORF">SAMN05421785_10774</name>
</gene>
<evidence type="ECO:0000313" key="1">
    <source>
        <dbReference type="EMBL" id="SIT12354.1"/>
    </source>
</evidence>